<dbReference type="RefSeq" id="WP_286346968.1">
    <property type="nucleotide sequence ID" value="NZ_AP027733.1"/>
</dbReference>
<proteinExistence type="predicted"/>
<evidence type="ECO:0000313" key="1">
    <source>
        <dbReference type="EMBL" id="BDZ52685.1"/>
    </source>
</evidence>
<keyword evidence="2" id="KW-1185">Reference proteome</keyword>
<reference evidence="2" key="1">
    <citation type="journal article" date="2019" name="Int. J. Syst. Evol. Microbiol.">
        <title>The Global Catalogue of Microorganisms (GCM) 10K type strain sequencing project: providing services to taxonomists for standard genome sequencing and annotation.</title>
        <authorList>
            <consortium name="The Broad Institute Genomics Platform"/>
            <consortium name="The Broad Institute Genome Sequencing Center for Infectious Disease"/>
            <person name="Wu L."/>
            <person name="Ma J."/>
        </authorList>
    </citation>
    <scope>NUCLEOTIDE SEQUENCE [LARGE SCALE GENOMIC DNA]</scope>
    <source>
        <strain evidence="2">NBRC 108728</strain>
    </source>
</reference>
<protein>
    <submittedName>
        <fullName evidence="1">Uncharacterized protein</fullName>
    </submittedName>
</protein>
<geneLocation type="plasmid" evidence="1 2">
    <name>pNBRC108728a</name>
</geneLocation>
<name>A0ABM8GW31_9MICO</name>
<accession>A0ABM8GW31</accession>
<keyword evidence="1" id="KW-0614">Plasmid</keyword>
<dbReference type="EMBL" id="AP027733">
    <property type="protein sequence ID" value="BDZ52685.1"/>
    <property type="molecule type" value="Genomic_DNA"/>
</dbReference>
<dbReference type="Proteomes" id="UP001321486">
    <property type="component" value="Plasmid pNBRC108728a"/>
</dbReference>
<gene>
    <name evidence="1" type="ORF">GCM10025867_49260</name>
</gene>
<evidence type="ECO:0000313" key="2">
    <source>
        <dbReference type="Proteomes" id="UP001321486"/>
    </source>
</evidence>
<sequence length="179" mass="19709">MSIKITTEFGVFEGRTIQSAARRGYGKRVQVHATPARVDVEGRIFDPSQGYIGTIYRIEGIAPDPLTDDEMVEVAALLDETMNWNGFIAADQRARLFALIDTPCQDTWDGAHSLTLLDPAAQTIASTLWDLLLACTAYRCNGRIHGEAWDSIPTRSEVITALRRAVTMNRAALLGETRG</sequence>
<organism evidence="1 2">
    <name type="scientific">Frondihabitans sucicola</name>
    <dbReference type="NCBI Taxonomy" id="1268041"/>
    <lineage>
        <taxon>Bacteria</taxon>
        <taxon>Bacillati</taxon>
        <taxon>Actinomycetota</taxon>
        <taxon>Actinomycetes</taxon>
        <taxon>Micrococcales</taxon>
        <taxon>Microbacteriaceae</taxon>
        <taxon>Frondihabitans</taxon>
    </lineage>
</organism>